<accession>A0A699GS37</accession>
<dbReference type="PANTHER" id="PTHR42648:SF18">
    <property type="entry name" value="RETROTRANSPOSON, UNCLASSIFIED-LIKE PROTEIN"/>
    <property type="match status" value="1"/>
</dbReference>
<evidence type="ECO:0000259" key="2">
    <source>
        <dbReference type="Pfam" id="PF13976"/>
    </source>
</evidence>
<dbReference type="EMBL" id="BKCJ010032661">
    <property type="protein sequence ID" value="GEV73754.1"/>
    <property type="molecule type" value="Genomic_DNA"/>
</dbReference>
<proteinExistence type="predicted"/>
<evidence type="ECO:0000256" key="1">
    <source>
        <dbReference type="SAM" id="MobiDB-lite"/>
    </source>
</evidence>
<feature type="region of interest" description="Disordered" evidence="1">
    <location>
        <begin position="95"/>
        <end position="122"/>
    </location>
</feature>
<feature type="domain" description="Retroviral polymerase SH3-like" evidence="3">
    <location>
        <begin position="909"/>
        <end position="948"/>
    </location>
</feature>
<sequence>MIGMINLLWKTVYEKLNDAPIPESTRNSMASKNIASINHIEREELKIKGIKIPSKLFSLNKESEAKKGETMTNITPEHGHNITKEVKEEVKEMIDEEESKVESNEEVEEILEDDEEEEEDEDDEYFNLEIMIKGLESRHKPSNHSKNNNFVGRVRGLKVFIGNFTYECNFMILEDTASVIDHHLGEVVFGKPFARKTSLVYDPKEGMVTFEKDNEKITFKMPHKMETFNHMDSKDVNTDSIPPFVLENNDDRGKTYYSNSLTLGLEYREDESIRKEIQHLIKLERERAKVMANEESKDLRSLSLDELIGNLNVYELIIKKDSKMVKGKKDQSRSLALKAKKESSDEDNLTFDSKDEEYAMAMRDFKKFFKIQGRFDDLSSLDKKDLDSEYNRLCKVEDDTTWTKKYEELSVGEKLQADCDLKATNIVLKDLVVHIFTQRDDPIACLNKEMAFLTSVASSRRQGQSYACTGYKGNATSSGGDNAGGQTRVVKCYNCQGEGYMARQCTQPKRTRNAAWFKDKTKHLDAYDFDCGDVSNAKAVLMANLSNYGSDVISEEEKVKYDMDEIETINIELEHSVAELLSKNKSLHKEIEHLKKIYKDQFDSIKKTHALSKEHCDSLIAHLNSKSMENADLKGQIQEKVFVTTSLQNELRILKGKHVLDNATTITNATNIAPGVFELDIEPVSHRLKNNKDTHEDYLKKTIENTDTIRGLVYHPRKQNPSEPLLDFACKFTKHIQELLVCVSQTCPSFKKPSKKLVVVTQMNKVKKVRFLESLISSSNIHKQNLEGVDLLLGSRETNLHIISLDDMFKTSLICLLSKASKTKSWLWHCRLYHLNFDTLNKLAKDDLARGIPKLKFKKDHLCLACALGKSKKSSHQPKAKDTNQEKLYLLHIDLCGLMRVESINGKNEDLDKLNAKADIGIFVGYAATKKAFRIFNRRTRKIMETTHSSYSPLELIGSWTKDHPLANVIGLRMMSRLSLKNDMPLQDNNNEEMEVDESDNLDDIVEIFKIEGNLFDYETPLCKAFNDFNYLLKIDTDLFTFDIQGIKTYEEY</sequence>
<dbReference type="SUPFAM" id="SSF57756">
    <property type="entry name" value="Retrovirus zinc finger-like domains"/>
    <property type="match status" value="1"/>
</dbReference>
<organism evidence="4">
    <name type="scientific">Tanacetum cinerariifolium</name>
    <name type="common">Dalmatian daisy</name>
    <name type="synonym">Chrysanthemum cinerariifolium</name>
    <dbReference type="NCBI Taxonomy" id="118510"/>
    <lineage>
        <taxon>Eukaryota</taxon>
        <taxon>Viridiplantae</taxon>
        <taxon>Streptophyta</taxon>
        <taxon>Embryophyta</taxon>
        <taxon>Tracheophyta</taxon>
        <taxon>Spermatophyta</taxon>
        <taxon>Magnoliopsida</taxon>
        <taxon>eudicotyledons</taxon>
        <taxon>Gunneridae</taxon>
        <taxon>Pentapetalae</taxon>
        <taxon>asterids</taxon>
        <taxon>campanulids</taxon>
        <taxon>Asterales</taxon>
        <taxon>Asteraceae</taxon>
        <taxon>Asteroideae</taxon>
        <taxon>Anthemideae</taxon>
        <taxon>Anthemidinae</taxon>
        <taxon>Tanacetum</taxon>
    </lineage>
</organism>
<dbReference type="Pfam" id="PF25597">
    <property type="entry name" value="SH3_retrovirus"/>
    <property type="match status" value="1"/>
</dbReference>
<dbReference type="InterPro" id="IPR025724">
    <property type="entry name" value="GAG-pre-integrase_dom"/>
</dbReference>
<dbReference type="InterPro" id="IPR039537">
    <property type="entry name" value="Retrotran_Ty1/copia-like"/>
</dbReference>
<dbReference type="PANTHER" id="PTHR42648">
    <property type="entry name" value="TRANSPOSASE, PUTATIVE-RELATED"/>
    <property type="match status" value="1"/>
</dbReference>
<evidence type="ECO:0000313" key="4">
    <source>
        <dbReference type="EMBL" id="GEV73754.1"/>
    </source>
</evidence>
<protein>
    <submittedName>
        <fullName evidence="4">Gag-Pol polyprotein</fullName>
    </submittedName>
</protein>
<dbReference type="Pfam" id="PF13976">
    <property type="entry name" value="gag_pre-integrs"/>
    <property type="match status" value="1"/>
</dbReference>
<feature type="domain" description="GAG-pre-integrase" evidence="2">
    <location>
        <begin position="812"/>
        <end position="871"/>
    </location>
</feature>
<dbReference type="InterPro" id="IPR021109">
    <property type="entry name" value="Peptidase_aspartic_dom_sf"/>
</dbReference>
<dbReference type="Gene3D" id="2.40.70.10">
    <property type="entry name" value="Acid Proteases"/>
    <property type="match status" value="1"/>
</dbReference>
<name>A0A699GS37_TANCI</name>
<dbReference type="InterPro" id="IPR036875">
    <property type="entry name" value="Znf_CCHC_sf"/>
</dbReference>
<reference evidence="4" key="1">
    <citation type="journal article" date="2019" name="Sci. Rep.">
        <title>Draft genome of Tanacetum cinerariifolium, the natural source of mosquito coil.</title>
        <authorList>
            <person name="Yamashiro T."/>
            <person name="Shiraishi A."/>
            <person name="Satake H."/>
            <person name="Nakayama K."/>
        </authorList>
    </citation>
    <scope>NUCLEOTIDE SEQUENCE</scope>
</reference>
<dbReference type="AlphaFoldDB" id="A0A699GS37"/>
<dbReference type="GO" id="GO:0003676">
    <property type="term" value="F:nucleic acid binding"/>
    <property type="evidence" value="ECO:0007669"/>
    <property type="project" value="InterPro"/>
</dbReference>
<dbReference type="GO" id="GO:0008270">
    <property type="term" value="F:zinc ion binding"/>
    <property type="evidence" value="ECO:0007669"/>
    <property type="project" value="InterPro"/>
</dbReference>
<dbReference type="InterPro" id="IPR057670">
    <property type="entry name" value="SH3_retrovirus"/>
</dbReference>
<comment type="caution">
    <text evidence="4">The sequence shown here is derived from an EMBL/GenBank/DDBJ whole genome shotgun (WGS) entry which is preliminary data.</text>
</comment>
<evidence type="ECO:0000259" key="3">
    <source>
        <dbReference type="Pfam" id="PF25597"/>
    </source>
</evidence>
<gene>
    <name evidence="4" type="ORF">Tci_145731</name>
</gene>